<comment type="caution">
    <text evidence="2">The sequence shown here is derived from an EMBL/GenBank/DDBJ whole genome shotgun (WGS) entry which is preliminary data.</text>
</comment>
<feature type="region of interest" description="Disordered" evidence="1">
    <location>
        <begin position="162"/>
        <end position="213"/>
    </location>
</feature>
<dbReference type="Proteomes" id="UP000660729">
    <property type="component" value="Unassembled WGS sequence"/>
</dbReference>
<gene>
    <name evidence="2" type="ORF">HII31_06010</name>
</gene>
<accession>A0A8H6RM70</accession>
<feature type="compositionally biased region" description="Polar residues" evidence="1">
    <location>
        <begin position="192"/>
        <end position="208"/>
    </location>
</feature>
<protein>
    <submittedName>
        <fullName evidence="2">Uncharacterized protein</fullName>
    </submittedName>
</protein>
<dbReference type="EMBL" id="JABCIY010000115">
    <property type="protein sequence ID" value="KAF7192651.1"/>
    <property type="molecule type" value="Genomic_DNA"/>
</dbReference>
<reference evidence="2" key="1">
    <citation type="submission" date="2020-04" db="EMBL/GenBank/DDBJ databases">
        <title>Draft genome resource of the tomato pathogen Pseudocercospora fuligena.</title>
        <authorList>
            <person name="Zaccaron A."/>
        </authorList>
    </citation>
    <scope>NUCLEOTIDE SEQUENCE</scope>
    <source>
        <strain evidence="2">PF001</strain>
    </source>
</reference>
<dbReference type="AlphaFoldDB" id="A0A8H6RM70"/>
<keyword evidence="3" id="KW-1185">Reference proteome</keyword>
<evidence type="ECO:0000313" key="3">
    <source>
        <dbReference type="Proteomes" id="UP000660729"/>
    </source>
</evidence>
<evidence type="ECO:0000313" key="2">
    <source>
        <dbReference type="EMBL" id="KAF7192651.1"/>
    </source>
</evidence>
<sequence>MRTPTEDFEVTAILHEYKYNTPTLHLPSSNLKARLPTHDFRTFTKGINNSTSLTTANIKMATLPINKDQLVTGGNRVFAQDFTNAANRSMTLPSSNKRMSYSQISQVQPATINNRVFGQDFTQAITGRAMTLPSTSAIMATLPINKDDLITDGQRVFAWDSTEAINSPKSPTSIDKKIFDSKPTPQDHAAFTPTNAKTAASPDQPTSGGSSGKRVFSCNSVIVCMSKLDAFETEAEKSYCEKHHIAEALEEIYHTAEKEQGGVINDKDRKKYSKRFRWGQFRKSPAYGHDHEKCDCGCCVRLGAYLSKVQATLAEEKGRRLGLWTVFTMRRQFGIKLNKKGLVRGRTGVAGREVE</sequence>
<dbReference type="OrthoDB" id="10438853at2759"/>
<evidence type="ECO:0000256" key="1">
    <source>
        <dbReference type="SAM" id="MobiDB-lite"/>
    </source>
</evidence>
<proteinExistence type="predicted"/>
<feature type="compositionally biased region" description="Polar residues" evidence="1">
    <location>
        <begin position="163"/>
        <end position="173"/>
    </location>
</feature>
<name>A0A8H6RM70_9PEZI</name>
<organism evidence="2 3">
    <name type="scientific">Pseudocercospora fuligena</name>
    <dbReference type="NCBI Taxonomy" id="685502"/>
    <lineage>
        <taxon>Eukaryota</taxon>
        <taxon>Fungi</taxon>
        <taxon>Dikarya</taxon>
        <taxon>Ascomycota</taxon>
        <taxon>Pezizomycotina</taxon>
        <taxon>Dothideomycetes</taxon>
        <taxon>Dothideomycetidae</taxon>
        <taxon>Mycosphaerellales</taxon>
        <taxon>Mycosphaerellaceae</taxon>
        <taxon>Pseudocercospora</taxon>
    </lineage>
</organism>